<reference evidence="1" key="1">
    <citation type="submission" date="2023-09" db="EMBL/GenBank/DDBJ databases">
        <title>Paucibacter sp. APW11 Genome sequencing and assembly.</title>
        <authorList>
            <person name="Kim I."/>
        </authorList>
    </citation>
    <scope>NUCLEOTIDE SEQUENCE</scope>
    <source>
        <strain evidence="1">APW11</strain>
    </source>
</reference>
<dbReference type="RefSeq" id="WP_315648699.1">
    <property type="nucleotide sequence ID" value="NZ_JAVXZY010000001.1"/>
</dbReference>
<evidence type="ECO:0000313" key="2">
    <source>
        <dbReference type="Proteomes" id="UP001246372"/>
    </source>
</evidence>
<comment type="caution">
    <text evidence="1">The sequence shown here is derived from an EMBL/GenBank/DDBJ whole genome shotgun (WGS) entry which is preliminary data.</text>
</comment>
<protein>
    <submittedName>
        <fullName evidence="1">Uncharacterized protein</fullName>
    </submittedName>
</protein>
<accession>A0ABU3P719</accession>
<proteinExistence type="predicted"/>
<keyword evidence="2" id="KW-1185">Reference proteome</keyword>
<sequence>MSYDTLAQALRDIIDPIAHMERNLEEGYSLDGHAALRAINSREFYVNLARQALSTAEAEKPTQAALDVLAERQRQIDAEGWAPERDDAYTDDELAKAAAAYAMCSVTTDRGHLALSLWPWDHEWFKPSGSRRNLIKAGALILAEIERLDRAQLKQAGSAQ</sequence>
<organism evidence="1 2">
    <name type="scientific">Roseateles aquae</name>
    <dbReference type="NCBI Taxonomy" id="3077235"/>
    <lineage>
        <taxon>Bacteria</taxon>
        <taxon>Pseudomonadati</taxon>
        <taxon>Pseudomonadota</taxon>
        <taxon>Betaproteobacteria</taxon>
        <taxon>Burkholderiales</taxon>
        <taxon>Sphaerotilaceae</taxon>
        <taxon>Roseateles</taxon>
    </lineage>
</organism>
<name>A0ABU3P719_9BURK</name>
<evidence type="ECO:0000313" key="1">
    <source>
        <dbReference type="EMBL" id="MDT8998379.1"/>
    </source>
</evidence>
<gene>
    <name evidence="1" type="ORF">RQP53_03705</name>
</gene>
<dbReference type="EMBL" id="JAVXZY010000001">
    <property type="protein sequence ID" value="MDT8998379.1"/>
    <property type="molecule type" value="Genomic_DNA"/>
</dbReference>
<dbReference type="Proteomes" id="UP001246372">
    <property type="component" value="Unassembled WGS sequence"/>
</dbReference>